<dbReference type="GO" id="GO:0016020">
    <property type="term" value="C:membrane"/>
    <property type="evidence" value="ECO:0007669"/>
    <property type="project" value="GOC"/>
</dbReference>
<proteinExistence type="predicted"/>
<dbReference type="GO" id="GO:0009245">
    <property type="term" value="P:lipid A biosynthetic process"/>
    <property type="evidence" value="ECO:0007669"/>
    <property type="project" value="TreeGrafter"/>
</dbReference>
<dbReference type="InterPro" id="IPR004843">
    <property type="entry name" value="Calcineurin-like_PHP"/>
</dbReference>
<protein>
    <submittedName>
        <fullName evidence="3">Calcineurin-like phosphoesterase</fullName>
    </submittedName>
</protein>
<dbReference type="PANTHER" id="PTHR31302:SF31">
    <property type="entry name" value="PHOSPHODIESTERASE YAEI"/>
    <property type="match status" value="1"/>
</dbReference>
<dbReference type="Proteomes" id="UP000231791">
    <property type="component" value="Chromosome"/>
</dbReference>
<keyword evidence="2" id="KW-0378">Hydrolase</keyword>
<reference evidence="3 4" key="1">
    <citation type="submission" date="2017-11" db="EMBL/GenBank/DDBJ databases">
        <title>Complete genome sequence of Streptomyces lavendulae subsp. lavendulae CCM 3239 (formerly 'Streptomyces aureofaciens CCM 3239'), the producer of the angucycline-type antibiotic auricin.</title>
        <authorList>
            <person name="Busche T."/>
            <person name="Novakova R."/>
            <person name="Al'Dilaimi A."/>
            <person name="Homerova D."/>
            <person name="Feckova L."/>
            <person name="Rezuchova B."/>
            <person name="Mingyar E."/>
            <person name="Csolleiova D."/>
            <person name="Bekeova C."/>
            <person name="Winkler A."/>
            <person name="Sevcikova B."/>
            <person name="Kalinowski J."/>
            <person name="Kormanec J."/>
            <person name="Ruckert C."/>
        </authorList>
    </citation>
    <scope>NUCLEOTIDE SEQUENCE [LARGE SCALE GENOMIC DNA]</scope>
    <source>
        <strain evidence="3 4">CCM 3239</strain>
    </source>
</reference>
<gene>
    <name evidence="3" type="ORF">SLAV_06480</name>
</gene>
<dbReference type="GO" id="GO:0008758">
    <property type="term" value="F:UDP-2,3-diacylglucosamine hydrolase activity"/>
    <property type="evidence" value="ECO:0007669"/>
    <property type="project" value="TreeGrafter"/>
</dbReference>
<keyword evidence="4" id="KW-1185">Reference proteome</keyword>
<dbReference type="GO" id="GO:0046872">
    <property type="term" value="F:metal ion binding"/>
    <property type="evidence" value="ECO:0007669"/>
    <property type="project" value="UniProtKB-KW"/>
</dbReference>
<organism evidence="3 4">
    <name type="scientific">Streptomyces lavendulae subsp. lavendulae</name>
    <dbReference type="NCBI Taxonomy" id="58340"/>
    <lineage>
        <taxon>Bacteria</taxon>
        <taxon>Bacillati</taxon>
        <taxon>Actinomycetota</taxon>
        <taxon>Actinomycetes</taxon>
        <taxon>Kitasatosporales</taxon>
        <taxon>Streptomycetaceae</taxon>
        <taxon>Streptomyces</taxon>
    </lineage>
</organism>
<dbReference type="KEGG" id="slx:SLAV_06480"/>
<evidence type="ECO:0000256" key="2">
    <source>
        <dbReference type="ARBA" id="ARBA00022801"/>
    </source>
</evidence>
<dbReference type="Gene3D" id="3.60.21.10">
    <property type="match status" value="1"/>
</dbReference>
<evidence type="ECO:0000256" key="1">
    <source>
        <dbReference type="ARBA" id="ARBA00022723"/>
    </source>
</evidence>
<evidence type="ECO:0000313" key="4">
    <source>
        <dbReference type="Proteomes" id="UP000231791"/>
    </source>
</evidence>
<dbReference type="SUPFAM" id="SSF56300">
    <property type="entry name" value="Metallo-dependent phosphatases"/>
    <property type="match status" value="1"/>
</dbReference>
<dbReference type="Pfam" id="PF00149">
    <property type="entry name" value="Metallophos"/>
    <property type="match status" value="1"/>
</dbReference>
<dbReference type="EMBL" id="CP024985">
    <property type="protein sequence ID" value="ATZ23201.1"/>
    <property type="molecule type" value="Genomic_DNA"/>
</dbReference>
<evidence type="ECO:0000313" key="3">
    <source>
        <dbReference type="EMBL" id="ATZ23201.1"/>
    </source>
</evidence>
<keyword evidence="1" id="KW-0479">Metal-binding</keyword>
<dbReference type="InterPro" id="IPR051158">
    <property type="entry name" value="Metallophosphoesterase_sf"/>
</dbReference>
<accession>A0A2K8P8Y0</accession>
<name>A0A2K8P8Y0_STRLA</name>
<dbReference type="AlphaFoldDB" id="A0A2K8P8Y0"/>
<sequence length="336" mass="35701">MKAEGHIEYRIQHLRDRLAREDIAELGVRVETRGPAAHVWGSVTSPDCRAAVLRIAEEELAGVPWHADLTVSCHNPPDHRGAVVIRVAAVGDIHLSPGDEGTLRPAFETLGDCADLLLLAGDLTRHGTPAEAQVVAGEVAGLPVPVVAVLGNHDYQSDQEAAVTRELVRAGVHVLEGNGVLLDVGGARVGVAGTKGFGGGFAGRCASEFGEPEMKSFVRYTRRCADDLGRALGELREAGSTALIALTHFSPVPDTLAGEPLEIYPFLGSYLLAEAMDREGADLAVHGHAHMGTEHGMTAGGVRVRNVAMPVIDRAFAVYHLGRSSSNDERPDEHRK</sequence>
<dbReference type="InterPro" id="IPR029052">
    <property type="entry name" value="Metallo-depent_PP-like"/>
</dbReference>
<dbReference type="PANTHER" id="PTHR31302">
    <property type="entry name" value="TRANSMEMBRANE PROTEIN WITH METALLOPHOSPHOESTERASE DOMAIN-RELATED"/>
    <property type="match status" value="1"/>
</dbReference>